<evidence type="ECO:0000259" key="2">
    <source>
        <dbReference type="Pfam" id="PF03099"/>
    </source>
</evidence>
<gene>
    <name evidence="3" type="ORF">GSD1FS_0930</name>
</gene>
<dbReference type="GO" id="GO:0004077">
    <property type="term" value="F:biotin--[biotin carboxyl-carrier protein] ligase activity"/>
    <property type="evidence" value="ECO:0007669"/>
    <property type="project" value="InterPro"/>
</dbReference>
<dbReference type="InterPro" id="IPR004408">
    <property type="entry name" value="Biotin_CoA_COase_ligase"/>
</dbReference>
<dbReference type="InterPro" id="IPR045864">
    <property type="entry name" value="aa-tRNA-synth_II/BPL/LPL"/>
</dbReference>
<accession>A0A7K1J4L2</accession>
<keyword evidence="4" id="KW-1185">Reference proteome</keyword>
<dbReference type="GO" id="GO:0005737">
    <property type="term" value="C:cytoplasm"/>
    <property type="evidence" value="ECO:0007669"/>
    <property type="project" value="TreeGrafter"/>
</dbReference>
<dbReference type="CDD" id="cd16442">
    <property type="entry name" value="BPL"/>
    <property type="match status" value="1"/>
</dbReference>
<dbReference type="Proteomes" id="UP000487882">
    <property type="component" value="Unassembled WGS sequence"/>
</dbReference>
<proteinExistence type="predicted"/>
<reference evidence="3 4" key="1">
    <citation type="submission" date="2019-09" db="EMBL/GenBank/DDBJ databases">
        <title>Bifidobacterium canis sp. nov., isolated from the digestive tract of German Shepherd dog puppy.</title>
        <authorList>
            <person name="Bunesova V."/>
        </authorList>
    </citation>
    <scope>NUCLEOTIDE SEQUENCE [LARGE SCALE GENOMIC DNA]</scope>
    <source>
        <strain evidence="3 4">GSD1FS</strain>
    </source>
</reference>
<protein>
    <submittedName>
        <fullName evidence="3">Biotin--[acetyl-CoA-carboxylase] ligase</fullName>
    </submittedName>
</protein>
<evidence type="ECO:0000256" key="1">
    <source>
        <dbReference type="ARBA" id="ARBA00022598"/>
    </source>
</evidence>
<dbReference type="InterPro" id="IPR004143">
    <property type="entry name" value="BPL_LPL_catalytic"/>
</dbReference>
<comment type="caution">
    <text evidence="3">The sequence shown here is derived from an EMBL/GenBank/DDBJ whole genome shotgun (WGS) entry which is preliminary data.</text>
</comment>
<dbReference type="PANTHER" id="PTHR12835">
    <property type="entry name" value="BIOTIN PROTEIN LIGASE"/>
    <property type="match status" value="1"/>
</dbReference>
<dbReference type="EMBL" id="WNLP01000003">
    <property type="protein sequence ID" value="MUH59596.1"/>
    <property type="molecule type" value="Genomic_DNA"/>
</dbReference>
<keyword evidence="1 3" id="KW-0436">Ligase</keyword>
<dbReference type="Pfam" id="PF03099">
    <property type="entry name" value="BPL_LplA_LipB"/>
    <property type="match status" value="1"/>
</dbReference>
<dbReference type="NCBIfam" id="TIGR00121">
    <property type="entry name" value="birA_ligase"/>
    <property type="match status" value="1"/>
</dbReference>
<feature type="domain" description="BPL/LPL catalytic" evidence="2">
    <location>
        <begin position="25"/>
        <end position="169"/>
    </location>
</feature>
<dbReference type="SUPFAM" id="SSF55681">
    <property type="entry name" value="Class II aaRS and biotin synthetases"/>
    <property type="match status" value="1"/>
</dbReference>
<evidence type="ECO:0000313" key="3">
    <source>
        <dbReference type="EMBL" id="MUH59596.1"/>
    </source>
</evidence>
<evidence type="ECO:0000313" key="4">
    <source>
        <dbReference type="Proteomes" id="UP000487882"/>
    </source>
</evidence>
<sequence length="295" mass="31884">MTSILTGDYSKTRALAHVISLDTVSSTNDYAAQLVSNGQFSRDGVTVVFAQTQTAGRGRLDHTWMSAPGKSFIGSFISAVNADLAKNPKLNGWLQMIAGLSVIDALRHTVAHTNLEWRNEAGGMRNDVLLKWPNDIVYHGMKLGGILAQLVQLPNDSSTMAVIFGVGLNLDVSPAELPTPESTSLQLVTQCTPGTAFPPVRMLADYIAASTVQGLEKRLWEFGMHPDTYAQDLHKRVLEECWTLGKAIVVHYADGTTQLGVARTINSDASLTMTDDSNKPHIVQTADVGVLPVEL</sequence>
<dbReference type="AlphaFoldDB" id="A0A7K1J4L2"/>
<name>A0A7K1J4L2_9BIFI</name>
<dbReference type="PANTHER" id="PTHR12835:SF5">
    <property type="entry name" value="BIOTIN--PROTEIN LIGASE"/>
    <property type="match status" value="1"/>
</dbReference>
<organism evidence="3 4">
    <name type="scientific">Bifidobacterium canis</name>
    <dbReference type="NCBI Taxonomy" id="2610880"/>
    <lineage>
        <taxon>Bacteria</taxon>
        <taxon>Bacillati</taxon>
        <taxon>Actinomycetota</taxon>
        <taxon>Actinomycetes</taxon>
        <taxon>Bifidobacteriales</taxon>
        <taxon>Bifidobacteriaceae</taxon>
        <taxon>Bifidobacterium</taxon>
    </lineage>
</organism>
<dbReference type="Gene3D" id="3.30.930.10">
    <property type="entry name" value="Bira Bifunctional Protein, Domain 2"/>
    <property type="match status" value="1"/>
</dbReference>